<keyword evidence="2" id="KW-1185">Reference proteome</keyword>
<sequence length="443" mass="48630">MDLDDFDQFLSSLRSNKNPQDDRPGIDSSSSAFDYSSTNPSSDTITSPRLIISTPSPARSPGIEDSHQQLSHLSFHQHQQYQRPPSSDGSFQSAFSSCSSGIVEPSYVSSSIVPITDGEPYNYTFAAEAVPGDEPPTAASLSRLSESDSPQHPRQNNDPAAVSNIDSSIEQQQKEYHIMQPPVSTLITSPINENQSNTTVSSLLTNTIVEESRLPVARSTPNRQLPHQAFGSVALHNFYESFVSSELLTGDTENRQQQQPQIVELEVVDTPIDDVAIIEEFQPEVVQSLTVVDEQVVEHIDKGDQASEDVEIRQEKEEEIEVVEQQASSSNGIGVASVMEPTTSATTSKASKITQTRRDREHRVLKGRVSRPGFKCVICGKPYRQKRLVRKHLSSHVIEMCDNSQGPGASIKCSVCHRNFVSKGGLTSHLRSHIAEASSDESD</sequence>
<evidence type="ECO:0000313" key="2">
    <source>
        <dbReference type="Proteomes" id="UP001239111"/>
    </source>
</evidence>
<organism evidence="1 2">
    <name type="scientific">Eretmocerus hayati</name>
    <dbReference type="NCBI Taxonomy" id="131215"/>
    <lineage>
        <taxon>Eukaryota</taxon>
        <taxon>Metazoa</taxon>
        <taxon>Ecdysozoa</taxon>
        <taxon>Arthropoda</taxon>
        <taxon>Hexapoda</taxon>
        <taxon>Insecta</taxon>
        <taxon>Pterygota</taxon>
        <taxon>Neoptera</taxon>
        <taxon>Endopterygota</taxon>
        <taxon>Hymenoptera</taxon>
        <taxon>Apocrita</taxon>
        <taxon>Proctotrupomorpha</taxon>
        <taxon>Chalcidoidea</taxon>
        <taxon>Aphelinidae</taxon>
        <taxon>Aphelininae</taxon>
        <taxon>Eretmocerus</taxon>
    </lineage>
</organism>
<protein>
    <submittedName>
        <fullName evidence="1">Uncharacterized protein</fullName>
    </submittedName>
</protein>
<dbReference type="Proteomes" id="UP001239111">
    <property type="component" value="Chromosome 4"/>
</dbReference>
<reference evidence="1" key="1">
    <citation type="submission" date="2023-04" db="EMBL/GenBank/DDBJ databases">
        <title>A chromosome-level genome assembly of the parasitoid wasp Eretmocerus hayati.</title>
        <authorList>
            <person name="Zhong Y."/>
            <person name="Liu S."/>
            <person name="Liu Y."/>
        </authorList>
    </citation>
    <scope>NUCLEOTIDE SEQUENCE</scope>
    <source>
        <strain evidence="1">ZJU_SS_LIU_2023</strain>
    </source>
</reference>
<dbReference type="EMBL" id="CM056744">
    <property type="protein sequence ID" value="KAJ8668329.1"/>
    <property type="molecule type" value="Genomic_DNA"/>
</dbReference>
<name>A0ACC2ND99_9HYME</name>
<evidence type="ECO:0000313" key="1">
    <source>
        <dbReference type="EMBL" id="KAJ8668329.1"/>
    </source>
</evidence>
<gene>
    <name evidence="1" type="ORF">QAD02_009992</name>
</gene>
<comment type="caution">
    <text evidence="1">The sequence shown here is derived from an EMBL/GenBank/DDBJ whole genome shotgun (WGS) entry which is preliminary data.</text>
</comment>
<accession>A0ACC2ND99</accession>
<proteinExistence type="predicted"/>